<dbReference type="PANTHER" id="PTHR46383">
    <property type="entry name" value="ASPARTATE AMINOTRANSFERASE"/>
    <property type="match status" value="1"/>
</dbReference>
<dbReference type="GO" id="GO:0006520">
    <property type="term" value="P:amino acid metabolic process"/>
    <property type="evidence" value="ECO:0007669"/>
    <property type="project" value="InterPro"/>
</dbReference>
<keyword evidence="4" id="KW-0808">Transferase</keyword>
<dbReference type="PANTHER" id="PTHR46383:SF1">
    <property type="entry name" value="ASPARTATE AMINOTRANSFERASE"/>
    <property type="match status" value="1"/>
</dbReference>
<name>A0A8S9M9C2_BRACR</name>
<gene>
    <name evidence="8" type="ORF">F2Q68_00042098</name>
</gene>
<evidence type="ECO:0000256" key="2">
    <source>
        <dbReference type="ARBA" id="ARBA00007441"/>
    </source>
</evidence>
<comment type="caution">
    <text evidence="8">The sequence shown here is derived from an EMBL/GenBank/DDBJ whole genome shotgun (WGS) entry which is preliminary data.</text>
</comment>
<protein>
    <recommendedName>
        <fullName evidence="7">Aminotransferase class I/classII large domain-containing protein</fullName>
    </recommendedName>
</protein>
<dbReference type="InterPro" id="IPR015422">
    <property type="entry name" value="PyrdxlP-dep_Trfase_small"/>
</dbReference>
<dbReference type="SUPFAM" id="SSF53383">
    <property type="entry name" value="PLP-dependent transferases"/>
    <property type="match status" value="1"/>
</dbReference>
<feature type="compositionally biased region" description="Basic and acidic residues" evidence="6">
    <location>
        <begin position="47"/>
        <end position="61"/>
    </location>
</feature>
<dbReference type="Proteomes" id="UP000712281">
    <property type="component" value="Unassembled WGS sequence"/>
</dbReference>
<evidence type="ECO:0000256" key="6">
    <source>
        <dbReference type="SAM" id="MobiDB-lite"/>
    </source>
</evidence>
<evidence type="ECO:0000256" key="3">
    <source>
        <dbReference type="ARBA" id="ARBA00022576"/>
    </source>
</evidence>
<feature type="domain" description="Aminotransferase class I/classII large" evidence="7">
    <location>
        <begin position="71"/>
        <end position="199"/>
    </location>
</feature>
<proteinExistence type="inferred from homology"/>
<comment type="similarity">
    <text evidence="2">Belongs to the class-I pyridoxal-phosphate-dependent aminotransferase family.</text>
</comment>
<comment type="cofactor">
    <cofactor evidence="1">
        <name>pyridoxal 5'-phosphate</name>
        <dbReference type="ChEBI" id="CHEBI:597326"/>
    </cofactor>
</comment>
<evidence type="ECO:0000256" key="4">
    <source>
        <dbReference type="ARBA" id="ARBA00022679"/>
    </source>
</evidence>
<dbReference type="CDD" id="cd00609">
    <property type="entry name" value="AAT_like"/>
    <property type="match status" value="1"/>
</dbReference>
<dbReference type="InterPro" id="IPR050596">
    <property type="entry name" value="AspAT/PAT-like"/>
</dbReference>
<evidence type="ECO:0000256" key="5">
    <source>
        <dbReference type="ARBA" id="ARBA00022898"/>
    </source>
</evidence>
<dbReference type="GO" id="GO:0030170">
    <property type="term" value="F:pyridoxal phosphate binding"/>
    <property type="evidence" value="ECO:0007669"/>
    <property type="project" value="InterPro"/>
</dbReference>
<dbReference type="AlphaFoldDB" id="A0A8S9M9C2"/>
<feature type="region of interest" description="Disordered" evidence="6">
    <location>
        <begin position="1"/>
        <end position="77"/>
    </location>
</feature>
<accession>A0A8S9M9C2</accession>
<organism evidence="8 9">
    <name type="scientific">Brassica cretica</name>
    <name type="common">Mustard</name>
    <dbReference type="NCBI Taxonomy" id="69181"/>
    <lineage>
        <taxon>Eukaryota</taxon>
        <taxon>Viridiplantae</taxon>
        <taxon>Streptophyta</taxon>
        <taxon>Embryophyta</taxon>
        <taxon>Tracheophyta</taxon>
        <taxon>Spermatophyta</taxon>
        <taxon>Magnoliopsida</taxon>
        <taxon>eudicotyledons</taxon>
        <taxon>Gunneridae</taxon>
        <taxon>Pentapetalae</taxon>
        <taxon>rosids</taxon>
        <taxon>malvids</taxon>
        <taxon>Brassicales</taxon>
        <taxon>Brassicaceae</taxon>
        <taxon>Brassiceae</taxon>
        <taxon>Brassica</taxon>
    </lineage>
</organism>
<dbReference type="InterPro" id="IPR004839">
    <property type="entry name" value="Aminotransferase_I/II_large"/>
</dbReference>
<sequence>MKKEGRLSKGTTGSVDTSNREDPGGKPPTTPRKGVMRRHKSAAIAGEEGKDAGDKSQRNTEGKGATPESKPVSSGASSISQKAGVAALGLGKAGGEIVAEMVKAYRERRDFLVESFREMEGVKISEPQGAFYLFIDFSAYYGSQAEGFGLINDSSSLALYFLDKFQVAMVPGDAFGDDSCIRISYATSLDVLRVAVDKIRKALEPLRATVSV</sequence>
<dbReference type="Pfam" id="PF00155">
    <property type="entry name" value="Aminotran_1_2"/>
    <property type="match status" value="1"/>
</dbReference>
<keyword evidence="5" id="KW-0663">Pyridoxal phosphate</keyword>
<dbReference type="InterPro" id="IPR015424">
    <property type="entry name" value="PyrdxlP-dep_Trfase"/>
</dbReference>
<keyword evidence="3" id="KW-0032">Aminotransferase</keyword>
<evidence type="ECO:0000256" key="1">
    <source>
        <dbReference type="ARBA" id="ARBA00001933"/>
    </source>
</evidence>
<dbReference type="Gene3D" id="3.90.1150.10">
    <property type="entry name" value="Aspartate Aminotransferase, domain 1"/>
    <property type="match status" value="1"/>
</dbReference>
<evidence type="ECO:0000259" key="7">
    <source>
        <dbReference type="Pfam" id="PF00155"/>
    </source>
</evidence>
<reference evidence="8" key="1">
    <citation type="submission" date="2019-12" db="EMBL/GenBank/DDBJ databases">
        <title>Genome sequencing and annotation of Brassica cretica.</title>
        <authorList>
            <person name="Studholme D.J."/>
            <person name="Sarris P.F."/>
        </authorList>
    </citation>
    <scope>NUCLEOTIDE SEQUENCE</scope>
    <source>
        <strain evidence="8">PFS-001/15</strain>
        <tissue evidence="8">Leaf</tissue>
    </source>
</reference>
<dbReference type="EMBL" id="QGKW02000007">
    <property type="protein sequence ID" value="KAF2616485.1"/>
    <property type="molecule type" value="Genomic_DNA"/>
</dbReference>
<evidence type="ECO:0000313" key="9">
    <source>
        <dbReference type="Proteomes" id="UP000712281"/>
    </source>
</evidence>
<evidence type="ECO:0000313" key="8">
    <source>
        <dbReference type="EMBL" id="KAF2616485.1"/>
    </source>
</evidence>
<dbReference type="GO" id="GO:0008483">
    <property type="term" value="F:transaminase activity"/>
    <property type="evidence" value="ECO:0007669"/>
    <property type="project" value="UniProtKB-KW"/>
</dbReference>